<dbReference type="GO" id="GO:0008654">
    <property type="term" value="P:phospholipid biosynthetic process"/>
    <property type="evidence" value="ECO:0007669"/>
    <property type="project" value="InterPro"/>
</dbReference>
<accession>A0A936TE89</accession>
<feature type="transmembrane region" description="Helical" evidence="1">
    <location>
        <begin position="31"/>
        <end position="51"/>
    </location>
</feature>
<comment type="caution">
    <text evidence="2">The sequence shown here is derived from an EMBL/GenBank/DDBJ whole genome shotgun (WGS) entry which is preliminary data.</text>
</comment>
<gene>
    <name evidence="2" type="ORF">IPN02_16820</name>
</gene>
<keyword evidence="1" id="KW-0812">Transmembrane</keyword>
<feature type="transmembrane region" description="Helical" evidence="1">
    <location>
        <begin position="112"/>
        <end position="131"/>
    </location>
</feature>
<name>A0A936TE89_9ACTN</name>
<dbReference type="Pfam" id="PF01066">
    <property type="entry name" value="CDP-OH_P_transf"/>
    <property type="match status" value="1"/>
</dbReference>
<sequence length="230" mass="25436">MFDGNFRPQVEAKLKPVGQQIKRTGITADHLTIAGLVMAVGAAVVISFGWWHLGLLFVVLTGVPDLLDGAVAKASGTAGPRGAFFDSVSDRVTDALLFGAIAINYSQNQPNWVWLPVAVLASASWVSYIRAKAESLGFDASGGMVERAERFIILLVALLFPMLMIPALILMLVLNVGTAGQRFVKVWKQASVERPRPPRQRRRARRSETTMAERWQIRRDARDRRLASRR</sequence>
<keyword evidence="1" id="KW-1133">Transmembrane helix</keyword>
<proteinExistence type="predicted"/>
<evidence type="ECO:0000313" key="3">
    <source>
        <dbReference type="Proteomes" id="UP000727993"/>
    </source>
</evidence>
<dbReference type="EMBL" id="JADJZA010000009">
    <property type="protein sequence ID" value="MBK9298451.1"/>
    <property type="molecule type" value="Genomic_DNA"/>
</dbReference>
<dbReference type="AlphaFoldDB" id="A0A936TE89"/>
<dbReference type="Proteomes" id="UP000727993">
    <property type="component" value="Unassembled WGS sequence"/>
</dbReference>
<dbReference type="GO" id="GO:0016020">
    <property type="term" value="C:membrane"/>
    <property type="evidence" value="ECO:0007669"/>
    <property type="project" value="InterPro"/>
</dbReference>
<reference evidence="2 3" key="1">
    <citation type="submission" date="2020-10" db="EMBL/GenBank/DDBJ databases">
        <title>Connecting structure to function with the recovery of over 1000 high-quality activated sludge metagenome-assembled genomes encoding full-length rRNA genes using long-read sequencing.</title>
        <authorList>
            <person name="Singleton C.M."/>
            <person name="Petriglieri F."/>
            <person name="Kristensen J.M."/>
            <person name="Kirkegaard R.H."/>
            <person name="Michaelsen T.Y."/>
            <person name="Andersen M.H."/>
            <person name="Karst S.M."/>
            <person name="Dueholm M.S."/>
            <person name="Nielsen P.H."/>
            <person name="Albertsen M."/>
        </authorList>
    </citation>
    <scope>NUCLEOTIDE SEQUENCE [LARGE SCALE GENOMIC DNA]</scope>
    <source>
        <strain evidence="2">Lyne_18-Q3-R50-59_MAXAC.006</strain>
    </source>
</reference>
<feature type="transmembrane region" description="Helical" evidence="1">
    <location>
        <begin position="151"/>
        <end position="174"/>
    </location>
</feature>
<evidence type="ECO:0000256" key="1">
    <source>
        <dbReference type="SAM" id="Phobius"/>
    </source>
</evidence>
<protein>
    <submittedName>
        <fullName evidence="2">CDP-alcohol phosphatidyltransferase family protein</fullName>
    </submittedName>
</protein>
<dbReference type="GO" id="GO:0016780">
    <property type="term" value="F:phosphotransferase activity, for other substituted phosphate groups"/>
    <property type="evidence" value="ECO:0007669"/>
    <property type="project" value="InterPro"/>
</dbReference>
<organism evidence="2 3">
    <name type="scientific">Candidatus Neomicrothrix subdominans</name>
    <dbReference type="NCBI Taxonomy" id="2954438"/>
    <lineage>
        <taxon>Bacteria</taxon>
        <taxon>Bacillati</taxon>
        <taxon>Actinomycetota</taxon>
        <taxon>Acidimicrobiia</taxon>
        <taxon>Acidimicrobiales</taxon>
        <taxon>Microthrixaceae</taxon>
        <taxon>Candidatus Neomicrothrix</taxon>
    </lineage>
</organism>
<dbReference type="Gene3D" id="1.20.120.1760">
    <property type="match status" value="1"/>
</dbReference>
<evidence type="ECO:0000313" key="2">
    <source>
        <dbReference type="EMBL" id="MBK9298451.1"/>
    </source>
</evidence>
<dbReference type="InterPro" id="IPR000462">
    <property type="entry name" value="CDP-OH_P_trans"/>
</dbReference>
<dbReference type="InterPro" id="IPR043130">
    <property type="entry name" value="CDP-OH_PTrfase_TM_dom"/>
</dbReference>
<keyword evidence="1" id="KW-0472">Membrane</keyword>